<dbReference type="InterPro" id="IPR002885">
    <property type="entry name" value="PPR_rpt"/>
</dbReference>
<evidence type="ECO:0000256" key="1">
    <source>
        <dbReference type="ARBA" id="ARBA00007626"/>
    </source>
</evidence>
<name>A0AAW2TTU1_SESRA</name>
<dbReference type="PROSITE" id="PS51375">
    <property type="entry name" value="PPR"/>
    <property type="match status" value="2"/>
</dbReference>
<dbReference type="PANTHER" id="PTHR47939:SF13">
    <property type="entry name" value="OS03G0201400 PROTEIN"/>
    <property type="match status" value="1"/>
</dbReference>
<protein>
    <submittedName>
        <fullName evidence="4">Pentatricopeptide repeat-containing protein</fullName>
    </submittedName>
</protein>
<dbReference type="InterPro" id="IPR050667">
    <property type="entry name" value="PPR-containing_protein"/>
</dbReference>
<keyword evidence="2" id="KW-0677">Repeat</keyword>
<evidence type="ECO:0000256" key="2">
    <source>
        <dbReference type="ARBA" id="ARBA00022737"/>
    </source>
</evidence>
<dbReference type="AlphaFoldDB" id="A0AAW2TTU1"/>
<evidence type="ECO:0000256" key="3">
    <source>
        <dbReference type="PROSITE-ProRule" id="PRU00708"/>
    </source>
</evidence>
<comment type="caution">
    <text evidence="4">The sequence shown here is derived from an EMBL/GenBank/DDBJ whole genome shotgun (WGS) entry which is preliminary data.</text>
</comment>
<dbReference type="NCBIfam" id="TIGR00756">
    <property type="entry name" value="PPR"/>
    <property type="match status" value="2"/>
</dbReference>
<reference evidence="4" key="2">
    <citation type="journal article" date="2024" name="Plant">
        <title>Genomic evolution and insights into agronomic trait innovations of Sesamum species.</title>
        <authorList>
            <person name="Miao H."/>
            <person name="Wang L."/>
            <person name="Qu L."/>
            <person name="Liu H."/>
            <person name="Sun Y."/>
            <person name="Le M."/>
            <person name="Wang Q."/>
            <person name="Wei S."/>
            <person name="Zheng Y."/>
            <person name="Lin W."/>
            <person name="Duan Y."/>
            <person name="Cao H."/>
            <person name="Xiong S."/>
            <person name="Wang X."/>
            <person name="Wei L."/>
            <person name="Li C."/>
            <person name="Ma Q."/>
            <person name="Ju M."/>
            <person name="Zhao R."/>
            <person name="Li G."/>
            <person name="Mu C."/>
            <person name="Tian Q."/>
            <person name="Mei H."/>
            <person name="Zhang T."/>
            <person name="Gao T."/>
            <person name="Zhang H."/>
        </authorList>
    </citation>
    <scope>NUCLEOTIDE SEQUENCE</scope>
    <source>
        <strain evidence="4">G02</strain>
    </source>
</reference>
<dbReference type="PANTHER" id="PTHR47939">
    <property type="entry name" value="MEMBRANE-ASSOCIATED SALT-INDUCIBLE PROTEIN-LIKE"/>
    <property type="match status" value="1"/>
</dbReference>
<feature type="repeat" description="PPR" evidence="3">
    <location>
        <begin position="20"/>
        <end position="54"/>
    </location>
</feature>
<reference evidence="4" key="1">
    <citation type="submission" date="2020-06" db="EMBL/GenBank/DDBJ databases">
        <authorList>
            <person name="Li T."/>
            <person name="Hu X."/>
            <person name="Zhang T."/>
            <person name="Song X."/>
            <person name="Zhang H."/>
            <person name="Dai N."/>
            <person name="Sheng W."/>
            <person name="Hou X."/>
            <person name="Wei L."/>
        </authorList>
    </citation>
    <scope>NUCLEOTIDE SEQUENCE</scope>
    <source>
        <strain evidence="4">G02</strain>
        <tissue evidence="4">Leaf</tissue>
    </source>
</reference>
<evidence type="ECO:0000313" key="4">
    <source>
        <dbReference type="EMBL" id="KAL0408084.1"/>
    </source>
</evidence>
<dbReference type="EMBL" id="JACGWJ010000007">
    <property type="protein sequence ID" value="KAL0408084.1"/>
    <property type="molecule type" value="Genomic_DNA"/>
</dbReference>
<proteinExistence type="inferred from homology"/>
<organism evidence="4">
    <name type="scientific">Sesamum radiatum</name>
    <name type="common">Black benniseed</name>
    <dbReference type="NCBI Taxonomy" id="300843"/>
    <lineage>
        <taxon>Eukaryota</taxon>
        <taxon>Viridiplantae</taxon>
        <taxon>Streptophyta</taxon>
        <taxon>Embryophyta</taxon>
        <taxon>Tracheophyta</taxon>
        <taxon>Spermatophyta</taxon>
        <taxon>Magnoliopsida</taxon>
        <taxon>eudicotyledons</taxon>
        <taxon>Gunneridae</taxon>
        <taxon>Pentapetalae</taxon>
        <taxon>asterids</taxon>
        <taxon>lamiids</taxon>
        <taxon>Lamiales</taxon>
        <taxon>Pedaliaceae</taxon>
        <taxon>Sesamum</taxon>
    </lineage>
</organism>
<sequence length="156" mass="18033">RMGEALEIVNTMWEHDITPDIITYNIILDELCKSSSSDNVLETFKAMMEKGCIPNAITYNILIESFCKARKLARAVEFLNEIQQNDCMRQLKSYTLWCTRVLSPEAVKTVFEADKKEVAAPKIVVEDLLRKSHITYYAYEVLHEAIRDKKLLKEKA</sequence>
<comment type="similarity">
    <text evidence="1">Belongs to the PPR family. P subfamily.</text>
</comment>
<feature type="repeat" description="PPR" evidence="3">
    <location>
        <begin position="55"/>
        <end position="89"/>
    </location>
</feature>
<dbReference type="Gene3D" id="1.25.40.10">
    <property type="entry name" value="Tetratricopeptide repeat domain"/>
    <property type="match status" value="1"/>
</dbReference>
<feature type="non-terminal residue" evidence="4">
    <location>
        <position position="1"/>
    </location>
</feature>
<dbReference type="Pfam" id="PF13041">
    <property type="entry name" value="PPR_2"/>
    <property type="match status" value="1"/>
</dbReference>
<gene>
    <name evidence="4" type="ORF">Sradi_1742800</name>
</gene>
<dbReference type="InterPro" id="IPR011990">
    <property type="entry name" value="TPR-like_helical_dom_sf"/>
</dbReference>
<accession>A0AAW2TTU1</accession>